<reference evidence="1" key="1">
    <citation type="submission" date="2023-07" db="EMBL/GenBank/DDBJ databases">
        <title>Black Yeasts Isolated from many extreme environments.</title>
        <authorList>
            <person name="Coleine C."/>
            <person name="Stajich J.E."/>
            <person name="Selbmann L."/>
        </authorList>
    </citation>
    <scope>NUCLEOTIDE SEQUENCE</scope>
    <source>
        <strain evidence="1">CCFEE 5714</strain>
    </source>
</reference>
<sequence length="383" mass="43652">MEEKAEERRALWSSYSKIQETFHEEEEDVAAMILILLNLPNLRSIEIGEWLAGSLDSYGRRQTFMPSYGMKIIEHRTGYKNATSSRISCQSHSFHGRTDTNGLTHTLKTVLKALRVSGNHIENLSAHKWTPFPIDDGDDLEWVHADVLPSLQTQLLKGFRQAFAQLQTTGTQGFLTELFERAPQLRDLSSTSDGVINVLPLSFDFVEPSKMLSLREVELQNARIQVKDMRALLKKFAGAALHLALRYSALDGASWPDFVRKDLLPANLDLELSWLIVEQLDSNDTNTTFLRFCDDEADDPDCDRWSNRMSTSFDTRKCRHMTKVFPPRGSDEVCELRMSNVRRGYWSDDECWGAWGHGQISSQSLEQADSTNSIMDCHSIPRM</sequence>
<keyword evidence="2" id="KW-1185">Reference proteome</keyword>
<comment type="caution">
    <text evidence="1">The sequence shown here is derived from an EMBL/GenBank/DDBJ whole genome shotgun (WGS) entry which is preliminary data.</text>
</comment>
<name>A0ACC3NXM2_9PEZI</name>
<proteinExistence type="predicted"/>
<accession>A0ACC3NXM2</accession>
<evidence type="ECO:0000313" key="2">
    <source>
        <dbReference type="Proteomes" id="UP001281147"/>
    </source>
</evidence>
<gene>
    <name evidence="1" type="ORF">LTR37_000936</name>
</gene>
<evidence type="ECO:0000313" key="1">
    <source>
        <dbReference type="EMBL" id="KAK3724888.1"/>
    </source>
</evidence>
<protein>
    <submittedName>
        <fullName evidence="1">Uncharacterized protein</fullName>
    </submittedName>
</protein>
<dbReference type="Proteomes" id="UP001281147">
    <property type="component" value="Unassembled WGS sequence"/>
</dbReference>
<dbReference type="EMBL" id="JAUTXU010000004">
    <property type="protein sequence ID" value="KAK3724888.1"/>
    <property type="molecule type" value="Genomic_DNA"/>
</dbReference>
<organism evidence="1 2">
    <name type="scientific">Vermiconidia calcicola</name>
    <dbReference type="NCBI Taxonomy" id="1690605"/>
    <lineage>
        <taxon>Eukaryota</taxon>
        <taxon>Fungi</taxon>
        <taxon>Dikarya</taxon>
        <taxon>Ascomycota</taxon>
        <taxon>Pezizomycotina</taxon>
        <taxon>Dothideomycetes</taxon>
        <taxon>Dothideomycetidae</taxon>
        <taxon>Mycosphaerellales</taxon>
        <taxon>Extremaceae</taxon>
        <taxon>Vermiconidia</taxon>
    </lineage>
</organism>